<keyword evidence="2" id="KW-1185">Reference proteome</keyword>
<dbReference type="AlphaFoldDB" id="A0A2P6NKJ1"/>
<proteinExistence type="predicted"/>
<comment type="caution">
    <text evidence="1">The sequence shown here is derived from an EMBL/GenBank/DDBJ whole genome shotgun (WGS) entry which is preliminary data.</text>
</comment>
<organism evidence="1 2">
    <name type="scientific">Planoprotostelium fungivorum</name>
    <dbReference type="NCBI Taxonomy" id="1890364"/>
    <lineage>
        <taxon>Eukaryota</taxon>
        <taxon>Amoebozoa</taxon>
        <taxon>Evosea</taxon>
        <taxon>Variosea</taxon>
        <taxon>Cavosteliida</taxon>
        <taxon>Cavosteliaceae</taxon>
        <taxon>Planoprotostelium</taxon>
    </lineage>
</organism>
<gene>
    <name evidence="1" type="ORF">PROFUN_08059</name>
</gene>
<dbReference type="Proteomes" id="UP000241769">
    <property type="component" value="Unassembled WGS sequence"/>
</dbReference>
<protein>
    <submittedName>
        <fullName evidence="1">Uncharacterized protein</fullName>
    </submittedName>
</protein>
<evidence type="ECO:0000313" key="2">
    <source>
        <dbReference type="Proteomes" id="UP000241769"/>
    </source>
</evidence>
<accession>A0A2P6NKJ1</accession>
<dbReference type="InParanoid" id="A0A2P6NKJ1"/>
<dbReference type="EMBL" id="MDYQ01000062">
    <property type="protein sequence ID" value="PRP84474.1"/>
    <property type="molecule type" value="Genomic_DNA"/>
</dbReference>
<reference evidence="1 2" key="1">
    <citation type="journal article" date="2018" name="Genome Biol. Evol.">
        <title>Multiple Roots of Fruiting Body Formation in Amoebozoa.</title>
        <authorList>
            <person name="Hillmann F."/>
            <person name="Forbes G."/>
            <person name="Novohradska S."/>
            <person name="Ferling I."/>
            <person name="Riege K."/>
            <person name="Groth M."/>
            <person name="Westermann M."/>
            <person name="Marz M."/>
            <person name="Spaller T."/>
            <person name="Winckler T."/>
            <person name="Schaap P."/>
            <person name="Glockner G."/>
        </authorList>
    </citation>
    <scope>NUCLEOTIDE SEQUENCE [LARGE SCALE GENOMIC DNA]</scope>
    <source>
        <strain evidence="1 2">Jena</strain>
    </source>
</reference>
<evidence type="ECO:0000313" key="1">
    <source>
        <dbReference type="EMBL" id="PRP84474.1"/>
    </source>
</evidence>
<name>A0A2P6NKJ1_9EUKA</name>
<sequence length="128" mass="14763">MVSSDVSYVDLSRKERTLTVYNEVVCACPLACNLFPNVLLRYNSTCFSHSNAKKSEFSSKRCALDSDFHRSPTLEDWFVFYQIVHLTLYCAYSSVISISIHNPREIIINHVLASLFRKKQQQQALLHD</sequence>